<dbReference type="Gene3D" id="1.10.40.60">
    <property type="entry name" value="EpsJ-like"/>
    <property type="match status" value="1"/>
</dbReference>
<sequence>MSEVEDKVIKRSVHLMTSSAGSLLIMVLWVLVLIGFLAGEYLDHNRQKASLATGAWDKLRQTQAVESVLALFSVDTWPLPGQKENKGVWNRVSPDGVEMWVRVDDESNRININNAQEGQIRDKIRTLLGDELEDEADQMADAILDWRDHDSDTRKRGAEAGFYQSNGLSYRPANGPFKVLTELLLVRGVTQDIFWGNPIIGPLAGEGKQAARSLIEDFTIYPKEEKRVSIVAPGRQNSYNCVVALLEKKSDRWDVVNLYQAMLINSDLDMQSSDSDEGLH</sequence>
<proteinExistence type="inferred from homology"/>
<protein>
    <recommendedName>
        <fullName evidence="11">T2SS protein K first SAM-like domain-containing protein</fullName>
    </recommendedName>
</protein>
<feature type="transmembrane region" description="Helical" evidence="10">
    <location>
        <begin position="20"/>
        <end position="38"/>
    </location>
</feature>
<dbReference type="InterPro" id="IPR005628">
    <property type="entry name" value="GspK"/>
</dbReference>
<keyword evidence="5" id="KW-0997">Cell inner membrane</keyword>
<feature type="domain" description="T2SS protein K first SAM-like" evidence="11">
    <location>
        <begin position="109"/>
        <end position="193"/>
    </location>
</feature>
<keyword evidence="7" id="KW-0653">Protein transport</keyword>
<dbReference type="EMBL" id="OJIN01000101">
    <property type="protein sequence ID" value="SPD73465.1"/>
    <property type="molecule type" value="Genomic_DNA"/>
</dbReference>
<keyword evidence="3" id="KW-0813">Transport</keyword>
<keyword evidence="8 10" id="KW-1133">Transmembrane helix</keyword>
<name>A0A445MVG7_9BACT</name>
<evidence type="ECO:0000256" key="7">
    <source>
        <dbReference type="ARBA" id="ARBA00022927"/>
    </source>
</evidence>
<evidence type="ECO:0000256" key="4">
    <source>
        <dbReference type="ARBA" id="ARBA00022475"/>
    </source>
</evidence>
<gene>
    <name evidence="12" type="ORF">PITCH_A190041</name>
</gene>
<dbReference type="AlphaFoldDB" id="A0A445MVG7"/>
<dbReference type="SUPFAM" id="SSF158544">
    <property type="entry name" value="GspK insert domain-like"/>
    <property type="match status" value="1"/>
</dbReference>
<evidence type="ECO:0000256" key="6">
    <source>
        <dbReference type="ARBA" id="ARBA00022692"/>
    </source>
</evidence>
<dbReference type="InterPro" id="IPR038072">
    <property type="entry name" value="GspK_central_sf"/>
</dbReference>
<evidence type="ECO:0000313" key="12">
    <source>
        <dbReference type="EMBL" id="SPD73465.1"/>
    </source>
</evidence>
<comment type="similarity">
    <text evidence="2">Belongs to the GSP K family.</text>
</comment>
<evidence type="ECO:0000256" key="5">
    <source>
        <dbReference type="ARBA" id="ARBA00022519"/>
    </source>
</evidence>
<dbReference type="InterPro" id="IPR049031">
    <property type="entry name" value="T2SSK_SAM-like_1st"/>
</dbReference>
<dbReference type="PANTHER" id="PTHR38831:SF2">
    <property type="entry name" value="TYPE II SECRETION SYSTEM PROTEIN K"/>
    <property type="match status" value="1"/>
</dbReference>
<dbReference type="GO" id="GO:0009306">
    <property type="term" value="P:protein secretion"/>
    <property type="evidence" value="ECO:0007669"/>
    <property type="project" value="InterPro"/>
</dbReference>
<keyword evidence="6 10" id="KW-0812">Transmembrane</keyword>
<evidence type="ECO:0000259" key="11">
    <source>
        <dbReference type="Pfam" id="PF21687"/>
    </source>
</evidence>
<organism evidence="12">
    <name type="scientific">uncultured Desulfobacterium sp</name>
    <dbReference type="NCBI Taxonomy" id="201089"/>
    <lineage>
        <taxon>Bacteria</taxon>
        <taxon>Pseudomonadati</taxon>
        <taxon>Thermodesulfobacteriota</taxon>
        <taxon>Desulfobacteria</taxon>
        <taxon>Desulfobacterales</taxon>
        <taxon>Desulfobacteriaceae</taxon>
        <taxon>Desulfobacterium</taxon>
        <taxon>environmental samples</taxon>
    </lineage>
</organism>
<accession>A0A445MVG7</accession>
<evidence type="ECO:0000256" key="1">
    <source>
        <dbReference type="ARBA" id="ARBA00004533"/>
    </source>
</evidence>
<comment type="subcellular location">
    <subcellularLocation>
        <location evidence="1">Cell inner membrane</location>
    </subcellularLocation>
</comment>
<evidence type="ECO:0000256" key="3">
    <source>
        <dbReference type="ARBA" id="ARBA00022448"/>
    </source>
</evidence>
<dbReference type="Pfam" id="PF21687">
    <property type="entry name" value="T2SSK_1st"/>
    <property type="match status" value="1"/>
</dbReference>
<keyword evidence="9 10" id="KW-0472">Membrane</keyword>
<evidence type="ECO:0000256" key="10">
    <source>
        <dbReference type="SAM" id="Phobius"/>
    </source>
</evidence>
<evidence type="ECO:0000256" key="9">
    <source>
        <dbReference type="ARBA" id="ARBA00023136"/>
    </source>
</evidence>
<reference evidence="12" key="1">
    <citation type="submission" date="2018-01" db="EMBL/GenBank/DDBJ databases">
        <authorList>
            <person name="Regsiter A."/>
            <person name="William W."/>
        </authorList>
    </citation>
    <scope>NUCLEOTIDE SEQUENCE</scope>
    <source>
        <strain evidence="12">TRIP AH-1</strain>
    </source>
</reference>
<evidence type="ECO:0000256" key="2">
    <source>
        <dbReference type="ARBA" id="ARBA00007246"/>
    </source>
</evidence>
<dbReference type="PANTHER" id="PTHR38831">
    <property type="entry name" value="TYPE II SECRETION SYSTEM PROTEIN K"/>
    <property type="match status" value="1"/>
</dbReference>
<evidence type="ECO:0000256" key="8">
    <source>
        <dbReference type="ARBA" id="ARBA00022989"/>
    </source>
</evidence>
<dbReference type="GO" id="GO:0005886">
    <property type="term" value="C:plasma membrane"/>
    <property type="evidence" value="ECO:0007669"/>
    <property type="project" value="UniProtKB-SubCell"/>
</dbReference>
<keyword evidence="4" id="KW-1003">Cell membrane</keyword>